<protein>
    <submittedName>
        <fullName evidence="1">Uncharacterized protein</fullName>
    </submittedName>
</protein>
<evidence type="ECO:0000313" key="1">
    <source>
        <dbReference type="EMBL" id="KII66686.1"/>
    </source>
</evidence>
<dbReference type="Proteomes" id="UP000031668">
    <property type="component" value="Unassembled WGS sequence"/>
</dbReference>
<organism evidence="1 2">
    <name type="scientific">Thelohanellus kitauei</name>
    <name type="common">Myxosporean</name>
    <dbReference type="NCBI Taxonomy" id="669202"/>
    <lineage>
        <taxon>Eukaryota</taxon>
        <taxon>Metazoa</taxon>
        <taxon>Cnidaria</taxon>
        <taxon>Myxozoa</taxon>
        <taxon>Myxosporea</taxon>
        <taxon>Bivalvulida</taxon>
        <taxon>Platysporina</taxon>
        <taxon>Myxobolidae</taxon>
        <taxon>Thelohanellus</taxon>
    </lineage>
</organism>
<accession>A0A0C2MHW6</accession>
<comment type="caution">
    <text evidence="1">The sequence shown here is derived from an EMBL/GenBank/DDBJ whole genome shotgun (WGS) entry which is preliminary data.</text>
</comment>
<keyword evidence="2" id="KW-1185">Reference proteome</keyword>
<dbReference type="EMBL" id="JWZT01003490">
    <property type="protein sequence ID" value="KII66686.1"/>
    <property type="molecule type" value="Genomic_DNA"/>
</dbReference>
<proteinExistence type="predicted"/>
<dbReference type="AlphaFoldDB" id="A0A0C2MHW6"/>
<reference evidence="1 2" key="1">
    <citation type="journal article" date="2014" name="Genome Biol. Evol.">
        <title>The genome of the myxosporean Thelohanellus kitauei shows adaptations to nutrient acquisition within its fish host.</title>
        <authorList>
            <person name="Yang Y."/>
            <person name="Xiong J."/>
            <person name="Zhou Z."/>
            <person name="Huo F."/>
            <person name="Miao W."/>
            <person name="Ran C."/>
            <person name="Liu Y."/>
            <person name="Zhang J."/>
            <person name="Feng J."/>
            <person name="Wang M."/>
            <person name="Wang M."/>
            <person name="Wang L."/>
            <person name="Yao B."/>
        </authorList>
    </citation>
    <scope>NUCLEOTIDE SEQUENCE [LARGE SCALE GENOMIC DNA]</scope>
    <source>
        <strain evidence="1">Wuqing</strain>
    </source>
</reference>
<gene>
    <name evidence="1" type="ORF">RF11_12715</name>
</gene>
<name>A0A0C2MHW6_THEKT</name>
<evidence type="ECO:0000313" key="2">
    <source>
        <dbReference type="Proteomes" id="UP000031668"/>
    </source>
</evidence>
<sequence length="169" mass="20023">MFYFLYSFYKYPNIDLHFLQLYQKKNCTFQLPEILELRKNFEGMNNFLFSNAFSDLLMSVLIEWYQDSIPKFSRVMDNLLITAMSLCLMFKVSLTHNFNFGLQKTIDLIFGIREDLCDLNVITFLVNLKVKLNHAVFTSVIDYLVKLSQIPPEYFIDLSQNLSDFEKES</sequence>